<sequence>MTSNSQDTSAIQRAVLLVNLGTPDAPTPQAVRRFLREFLSDSRVIEIPRVIWAIILNLFVLPFRPKRVAHAYASIWAMGDSPMRLILNAQANALQQMLDFQIVHRDVAVLPAMTYGTPSLAAALDRLSADGVEQIIILPLFPQYSATSTGAVYDVATRWMQTQRNLPTVTFIKDYFAHPLYIQALADSVRRYQVEHGTPDRLLMSFHGIPIPYAERGDPYPERCHVTAKRVAEALGLRDDQWAISFQSRFGKQEWVKPYTNVLLTEWAQAGVKSVQIISPAFSADCLETLEELAIENRDVFLSAGGQSYQYIPALNADVAHIEMMAALINPILDGFEAIS</sequence>
<feature type="binding site" evidence="9">
    <location>
        <position position="288"/>
    </location>
    <ligand>
        <name>Fe(2+)</name>
        <dbReference type="ChEBI" id="CHEBI:29033"/>
    </ligand>
</feature>
<dbReference type="OrthoDB" id="9809741at2"/>
<accession>A0A345P8B8</accession>
<keyword evidence="3 9" id="KW-0479">Metal-binding</keyword>
<reference evidence="11 12" key="1">
    <citation type="submission" date="2018-07" db="EMBL/GenBank/DDBJ databases">
        <title>Genome sequencing of Moraxellaceae gen. HYN0046.</title>
        <authorList>
            <person name="Kim M."/>
            <person name="Yi H."/>
        </authorList>
    </citation>
    <scope>NUCLEOTIDE SEQUENCE [LARGE SCALE GENOMIC DNA]</scope>
    <source>
        <strain evidence="11 12">HYN0046</strain>
    </source>
</reference>
<feature type="binding site" evidence="9">
    <location>
        <position position="207"/>
    </location>
    <ligand>
        <name>Fe(2+)</name>
        <dbReference type="ChEBI" id="CHEBI:29033"/>
    </ligand>
</feature>
<dbReference type="PANTHER" id="PTHR11108:SF1">
    <property type="entry name" value="FERROCHELATASE, MITOCHONDRIAL"/>
    <property type="match status" value="1"/>
</dbReference>
<dbReference type="CDD" id="cd03411">
    <property type="entry name" value="Ferrochelatase_N"/>
    <property type="match status" value="1"/>
</dbReference>
<evidence type="ECO:0000256" key="9">
    <source>
        <dbReference type="HAMAP-Rule" id="MF_00323"/>
    </source>
</evidence>
<dbReference type="AlphaFoldDB" id="A0A345P8B8"/>
<evidence type="ECO:0000313" key="12">
    <source>
        <dbReference type="Proteomes" id="UP000253940"/>
    </source>
</evidence>
<dbReference type="Pfam" id="PF00762">
    <property type="entry name" value="Ferrochelatase"/>
    <property type="match status" value="1"/>
</dbReference>
<dbReference type="CDD" id="cd00419">
    <property type="entry name" value="Ferrochelatase_C"/>
    <property type="match status" value="1"/>
</dbReference>
<evidence type="ECO:0000256" key="4">
    <source>
        <dbReference type="ARBA" id="ARBA00023004"/>
    </source>
</evidence>
<dbReference type="EMBL" id="CP031222">
    <property type="protein sequence ID" value="AXI03527.1"/>
    <property type="molecule type" value="Genomic_DNA"/>
</dbReference>
<comment type="catalytic activity">
    <reaction evidence="8">
        <text>Fe-coproporphyrin III + 2 H(+) = coproporphyrin III + Fe(2+)</text>
        <dbReference type="Rhea" id="RHEA:49572"/>
        <dbReference type="ChEBI" id="CHEBI:15378"/>
        <dbReference type="ChEBI" id="CHEBI:29033"/>
        <dbReference type="ChEBI" id="CHEBI:68438"/>
        <dbReference type="ChEBI" id="CHEBI:131725"/>
        <dbReference type="EC" id="4.99.1.9"/>
    </reaction>
    <physiologicalReaction direction="right-to-left" evidence="8">
        <dbReference type="Rhea" id="RHEA:49574"/>
    </physiologicalReaction>
</comment>
<keyword evidence="4 9" id="KW-0408">Iron</keyword>
<evidence type="ECO:0000256" key="5">
    <source>
        <dbReference type="ARBA" id="ARBA00023133"/>
    </source>
</evidence>
<dbReference type="PANTHER" id="PTHR11108">
    <property type="entry name" value="FERROCHELATASE"/>
    <property type="match status" value="1"/>
</dbReference>
<gene>
    <name evidence="9" type="primary">hemH</name>
    <name evidence="11" type="ORF">HYN46_12170</name>
</gene>
<keyword evidence="7 9" id="KW-0627">Porphyrin biosynthesis</keyword>
<dbReference type="InterPro" id="IPR033644">
    <property type="entry name" value="Ferrochelatase_C"/>
</dbReference>
<dbReference type="KEGG" id="mbah:HYN46_12170"/>
<dbReference type="HAMAP" id="MF_00323">
    <property type="entry name" value="Ferrochelatase"/>
    <property type="match status" value="1"/>
</dbReference>
<dbReference type="FunFam" id="3.40.50.1400:FF:000002">
    <property type="entry name" value="Ferrochelatase"/>
    <property type="match status" value="1"/>
</dbReference>
<dbReference type="GO" id="GO:0046872">
    <property type="term" value="F:metal ion binding"/>
    <property type="evidence" value="ECO:0007669"/>
    <property type="project" value="UniProtKB-KW"/>
</dbReference>
<protein>
    <recommendedName>
        <fullName evidence="9 10">Ferrochelatase</fullName>
        <ecNumber evidence="9 10">4.98.1.1</ecNumber>
    </recommendedName>
    <alternativeName>
        <fullName evidence="9">Heme synthase</fullName>
    </alternativeName>
    <alternativeName>
        <fullName evidence="9">Protoheme ferro-lyase</fullName>
    </alternativeName>
</protein>
<dbReference type="InterPro" id="IPR033659">
    <property type="entry name" value="Ferrochelatase_N"/>
</dbReference>
<keyword evidence="12" id="KW-1185">Reference proteome</keyword>
<keyword evidence="6 9" id="KW-0456">Lyase</keyword>
<evidence type="ECO:0000256" key="3">
    <source>
        <dbReference type="ARBA" id="ARBA00022723"/>
    </source>
</evidence>
<evidence type="ECO:0000256" key="10">
    <source>
        <dbReference type="RuleBase" id="RU000607"/>
    </source>
</evidence>
<evidence type="ECO:0000313" key="11">
    <source>
        <dbReference type="EMBL" id="AXI03527.1"/>
    </source>
</evidence>
<name>A0A345P8B8_9GAMM</name>
<dbReference type="InterPro" id="IPR019772">
    <property type="entry name" value="Ferrochelatase_AS"/>
</dbReference>
<evidence type="ECO:0000256" key="8">
    <source>
        <dbReference type="ARBA" id="ARBA00024536"/>
    </source>
</evidence>
<keyword evidence="5 9" id="KW-0350">Heme biosynthesis</keyword>
<evidence type="ECO:0000256" key="6">
    <source>
        <dbReference type="ARBA" id="ARBA00023239"/>
    </source>
</evidence>
<evidence type="ECO:0000256" key="2">
    <source>
        <dbReference type="ARBA" id="ARBA00022490"/>
    </source>
</evidence>
<comment type="subcellular location">
    <subcellularLocation>
        <location evidence="9 10">Cytoplasm</location>
    </subcellularLocation>
</comment>
<evidence type="ECO:0000256" key="7">
    <source>
        <dbReference type="ARBA" id="ARBA00023244"/>
    </source>
</evidence>
<dbReference type="NCBIfam" id="TIGR00109">
    <property type="entry name" value="hemH"/>
    <property type="match status" value="1"/>
</dbReference>
<dbReference type="EC" id="4.98.1.1" evidence="9 10"/>
<proteinExistence type="inferred from homology"/>
<dbReference type="GO" id="GO:0004325">
    <property type="term" value="F:ferrochelatase activity"/>
    <property type="evidence" value="ECO:0007669"/>
    <property type="project" value="UniProtKB-UniRule"/>
</dbReference>
<comment type="function">
    <text evidence="9 10">Catalyzes the ferrous insertion into protoporphyrin IX.</text>
</comment>
<dbReference type="InterPro" id="IPR001015">
    <property type="entry name" value="Ferrochelatase"/>
</dbReference>
<comment type="similarity">
    <text evidence="1 9 10">Belongs to the ferrochelatase family.</text>
</comment>
<keyword evidence="2 9" id="KW-0963">Cytoplasm</keyword>
<organism evidence="11 12">
    <name type="scientific">Aquirhabdus parva</name>
    <dbReference type="NCBI Taxonomy" id="2283318"/>
    <lineage>
        <taxon>Bacteria</taxon>
        <taxon>Pseudomonadati</taxon>
        <taxon>Pseudomonadota</taxon>
        <taxon>Gammaproteobacteria</taxon>
        <taxon>Moraxellales</taxon>
        <taxon>Moraxellaceae</taxon>
        <taxon>Aquirhabdus</taxon>
    </lineage>
</organism>
<comment type="catalytic activity">
    <reaction evidence="9 10">
        <text>heme b + 2 H(+) = protoporphyrin IX + Fe(2+)</text>
        <dbReference type="Rhea" id="RHEA:22584"/>
        <dbReference type="ChEBI" id="CHEBI:15378"/>
        <dbReference type="ChEBI" id="CHEBI:29033"/>
        <dbReference type="ChEBI" id="CHEBI:57306"/>
        <dbReference type="ChEBI" id="CHEBI:60344"/>
        <dbReference type="EC" id="4.98.1.1"/>
    </reaction>
</comment>
<evidence type="ECO:0000256" key="1">
    <source>
        <dbReference type="ARBA" id="ARBA00007718"/>
    </source>
</evidence>
<dbReference type="Proteomes" id="UP000253940">
    <property type="component" value="Chromosome"/>
</dbReference>
<dbReference type="SUPFAM" id="SSF53800">
    <property type="entry name" value="Chelatase"/>
    <property type="match status" value="1"/>
</dbReference>
<dbReference type="RefSeq" id="WP_114899635.1">
    <property type="nucleotide sequence ID" value="NZ_CP031222.1"/>
</dbReference>
<dbReference type="GO" id="GO:0006783">
    <property type="term" value="P:heme biosynthetic process"/>
    <property type="evidence" value="ECO:0007669"/>
    <property type="project" value="UniProtKB-UniRule"/>
</dbReference>
<comment type="pathway">
    <text evidence="9 10">Porphyrin-containing compound metabolism; protoheme biosynthesis; protoheme from protoporphyrin-IX: step 1/1.</text>
</comment>
<dbReference type="PROSITE" id="PS00534">
    <property type="entry name" value="FERROCHELATASE"/>
    <property type="match status" value="1"/>
</dbReference>
<dbReference type="GO" id="GO:0005737">
    <property type="term" value="C:cytoplasm"/>
    <property type="evidence" value="ECO:0007669"/>
    <property type="project" value="UniProtKB-SubCell"/>
</dbReference>
<dbReference type="UniPathway" id="UPA00252">
    <property type="reaction ID" value="UER00325"/>
</dbReference>
<dbReference type="Gene3D" id="3.40.50.1400">
    <property type="match status" value="2"/>
</dbReference>